<organism evidence="2">
    <name type="scientific">Clastoptera arizonana</name>
    <name type="common">Arizona spittle bug</name>
    <dbReference type="NCBI Taxonomy" id="38151"/>
    <lineage>
        <taxon>Eukaryota</taxon>
        <taxon>Metazoa</taxon>
        <taxon>Ecdysozoa</taxon>
        <taxon>Arthropoda</taxon>
        <taxon>Hexapoda</taxon>
        <taxon>Insecta</taxon>
        <taxon>Pterygota</taxon>
        <taxon>Neoptera</taxon>
        <taxon>Paraneoptera</taxon>
        <taxon>Hemiptera</taxon>
        <taxon>Auchenorrhyncha</taxon>
        <taxon>Cercopoidea</taxon>
        <taxon>Clastopteridae</taxon>
        <taxon>Clastoptera</taxon>
    </lineage>
</organism>
<feature type="compositionally biased region" description="Polar residues" evidence="1">
    <location>
        <begin position="461"/>
        <end position="478"/>
    </location>
</feature>
<feature type="non-terminal residue" evidence="2">
    <location>
        <position position="1"/>
    </location>
</feature>
<gene>
    <name evidence="2" type="ORF">g.31636</name>
</gene>
<feature type="region of interest" description="Disordered" evidence="1">
    <location>
        <begin position="1"/>
        <end position="77"/>
    </location>
</feature>
<feature type="region of interest" description="Disordered" evidence="1">
    <location>
        <begin position="538"/>
        <end position="603"/>
    </location>
</feature>
<feature type="compositionally biased region" description="Basic and acidic residues" evidence="1">
    <location>
        <begin position="439"/>
        <end position="451"/>
    </location>
</feature>
<evidence type="ECO:0000313" key="2">
    <source>
        <dbReference type="EMBL" id="JAS25098.1"/>
    </source>
</evidence>
<proteinExistence type="predicted"/>
<name>A0A1B6DHF7_9HEMI</name>
<dbReference type="AlphaFoldDB" id="A0A1B6DHF7"/>
<feature type="compositionally biased region" description="Basic and acidic residues" evidence="1">
    <location>
        <begin position="558"/>
        <end position="569"/>
    </location>
</feature>
<accession>A0A1B6DHF7</accession>
<reference evidence="2" key="1">
    <citation type="submission" date="2015-12" db="EMBL/GenBank/DDBJ databases">
        <title>De novo transcriptome assembly of four potential Pierce s Disease insect vectors from Arizona vineyards.</title>
        <authorList>
            <person name="Tassone E.E."/>
        </authorList>
    </citation>
    <scope>NUCLEOTIDE SEQUENCE</scope>
</reference>
<feature type="compositionally biased region" description="Polar residues" evidence="1">
    <location>
        <begin position="538"/>
        <end position="557"/>
    </location>
</feature>
<dbReference type="EMBL" id="GEDC01012200">
    <property type="protein sequence ID" value="JAS25098.1"/>
    <property type="molecule type" value="Transcribed_RNA"/>
</dbReference>
<feature type="region of interest" description="Disordered" evidence="1">
    <location>
        <begin position="188"/>
        <end position="215"/>
    </location>
</feature>
<feature type="compositionally biased region" description="Basic and acidic residues" evidence="1">
    <location>
        <begin position="480"/>
        <end position="502"/>
    </location>
</feature>
<feature type="compositionally biased region" description="Polar residues" evidence="1">
    <location>
        <begin position="580"/>
        <end position="603"/>
    </location>
</feature>
<evidence type="ECO:0000256" key="1">
    <source>
        <dbReference type="SAM" id="MobiDB-lite"/>
    </source>
</evidence>
<feature type="region of interest" description="Disordered" evidence="1">
    <location>
        <begin position="438"/>
        <end position="502"/>
    </location>
</feature>
<protein>
    <submittedName>
        <fullName evidence="2">Uncharacterized protein</fullName>
    </submittedName>
</protein>
<feature type="non-terminal residue" evidence="2">
    <location>
        <position position="704"/>
    </location>
</feature>
<sequence>NVSPEPKSYVQGNGPRRNVSPEPKSYVQGNGPRGNVSPEPKSYVQGNGPRRNVSPEPKGLVQRGAPQKKDSRSDFTEITTVRVQKKTETIQEKGVDCVTSSYGVGPTDENGRPLFGLKALRRSNTNKTLTDKSEDTTIKEQKPSLEVCDAKGKPLFGLKALQINTDAENMPEQPATPQLKDLVLRHEKKAKDSNSTEKEPIEKPKAKLRDSFILKQEKDHKTNTLDEFNSSQKGLSLRTIIQKHEDIAHAELSRNEVSSTTTVVSSKSTISSDGSVSLKRDVIKGELLSKNGEEPVGKLTTTKYTYKSPQIENEQEAINQVTTTTTLIGNRKCSKPQITEIETFDDSDIKTISSNDKYLLEGNEESLQKKTVFSESQNYEREATTKYVSGRRLSDLKHSAAVKVNNEDISENEKTKLKNEKSGISSVKDNVRRFSNPKILDEVATKNEKSSSHISSKTNSLRTENSQSQSNSKISVTKQKSKDKEENIDMSDDKKKKLNRGDSVRAIQHKFQQATETTVTQTQKSYPRAGLILRTSSFQISNDHGASSSKQKSTSLEKTSRSPTRDVTDNKSSIVPDGSSGKTDTSSFRATSSQITETSTRSSFLDNKTRVTGVQDVLNRMRNADLVVENNDTSEDTEARALLNKFLGASVILQGMEQSIKSAGLEKEIADITPDSAALVSRVEKQRMATSTQKQEEDIKYIWD</sequence>